<dbReference type="Gene3D" id="1.20.1280.50">
    <property type="match status" value="1"/>
</dbReference>
<evidence type="ECO:0000313" key="3">
    <source>
        <dbReference type="Proteomes" id="UP000256964"/>
    </source>
</evidence>
<dbReference type="SUPFAM" id="SSF81383">
    <property type="entry name" value="F-box domain"/>
    <property type="match status" value="1"/>
</dbReference>
<name>A0A371DGX0_9APHY</name>
<dbReference type="OrthoDB" id="2745780at2759"/>
<evidence type="ECO:0000313" key="2">
    <source>
        <dbReference type="EMBL" id="RDX51780.1"/>
    </source>
</evidence>
<dbReference type="InterPro" id="IPR001810">
    <property type="entry name" value="F-box_dom"/>
</dbReference>
<organism evidence="2 3">
    <name type="scientific">Lentinus brumalis</name>
    <dbReference type="NCBI Taxonomy" id="2498619"/>
    <lineage>
        <taxon>Eukaryota</taxon>
        <taxon>Fungi</taxon>
        <taxon>Dikarya</taxon>
        <taxon>Basidiomycota</taxon>
        <taxon>Agaricomycotina</taxon>
        <taxon>Agaricomycetes</taxon>
        <taxon>Polyporales</taxon>
        <taxon>Polyporaceae</taxon>
        <taxon>Lentinus</taxon>
    </lineage>
</organism>
<dbReference type="Pfam" id="PF12937">
    <property type="entry name" value="F-box-like"/>
    <property type="match status" value="1"/>
</dbReference>
<proteinExistence type="predicted"/>
<feature type="domain" description="F-box" evidence="1">
    <location>
        <begin position="40"/>
        <end position="77"/>
    </location>
</feature>
<dbReference type="InterPro" id="IPR036047">
    <property type="entry name" value="F-box-like_dom_sf"/>
</dbReference>
<dbReference type="CDD" id="cd09917">
    <property type="entry name" value="F-box_SF"/>
    <property type="match status" value="1"/>
</dbReference>
<accession>A0A371DGX0</accession>
<evidence type="ECO:0000259" key="1">
    <source>
        <dbReference type="Pfam" id="PF12937"/>
    </source>
</evidence>
<sequence>MPMHILSRLWSSLCASSTESRLHLGWEQHTDATASTRTVCTLPPELLLYIFEQVARLDKDTIATCTLSSKAWRQLALPFFLDNVTIRVTPWHHRVERSFQVLLRSLPEHSNVAAQVKNLRLSETSELDYCTLLTVKPQLPSLRNLTLESAFLKTLPSVRAASVRSITIELVERKDVASFCEFLQAAGANVTTLDIWVPKLIEVERRLALSGDYIGPWSAFDDAVKACPKLQTVRIYIRPYTIRQSGEGDVPSRSEENSLQLFASIVDALPPTTCRLCVYLRMKEIGRIREIHMWDLFALDALSDKSSFPRFKHVWIKVTVSRWSESSSARKAVKKGVKACLPCLHRNKGLRYEWTKA</sequence>
<reference evidence="2 3" key="1">
    <citation type="journal article" date="2018" name="Biotechnol. Biofuels">
        <title>Integrative visual omics of the white-rot fungus Polyporus brumalis exposes the biotechnological potential of its oxidative enzymes for delignifying raw plant biomass.</title>
        <authorList>
            <person name="Miyauchi S."/>
            <person name="Rancon A."/>
            <person name="Drula E."/>
            <person name="Hage H."/>
            <person name="Chaduli D."/>
            <person name="Favel A."/>
            <person name="Grisel S."/>
            <person name="Henrissat B."/>
            <person name="Herpoel-Gimbert I."/>
            <person name="Ruiz-Duenas F.J."/>
            <person name="Chevret D."/>
            <person name="Hainaut M."/>
            <person name="Lin J."/>
            <person name="Wang M."/>
            <person name="Pangilinan J."/>
            <person name="Lipzen A."/>
            <person name="Lesage-Meessen L."/>
            <person name="Navarro D."/>
            <person name="Riley R."/>
            <person name="Grigoriev I.V."/>
            <person name="Zhou S."/>
            <person name="Raouche S."/>
            <person name="Rosso M.N."/>
        </authorList>
    </citation>
    <scope>NUCLEOTIDE SEQUENCE [LARGE SCALE GENOMIC DNA]</scope>
    <source>
        <strain evidence="2 3">BRFM 1820</strain>
    </source>
</reference>
<dbReference type="Proteomes" id="UP000256964">
    <property type="component" value="Unassembled WGS sequence"/>
</dbReference>
<dbReference type="EMBL" id="KZ857393">
    <property type="protein sequence ID" value="RDX51780.1"/>
    <property type="molecule type" value="Genomic_DNA"/>
</dbReference>
<protein>
    <recommendedName>
        <fullName evidence="1">F-box domain-containing protein</fullName>
    </recommendedName>
</protein>
<keyword evidence="3" id="KW-1185">Reference proteome</keyword>
<gene>
    <name evidence="2" type="ORF">OH76DRAFT_1481293</name>
</gene>
<dbReference type="AlphaFoldDB" id="A0A371DGX0"/>